<feature type="transmembrane region" description="Helical" evidence="1">
    <location>
        <begin position="39"/>
        <end position="54"/>
    </location>
</feature>
<feature type="transmembrane region" description="Helical" evidence="1">
    <location>
        <begin position="75"/>
        <end position="103"/>
    </location>
</feature>
<dbReference type="InterPro" id="IPR003675">
    <property type="entry name" value="Rce1/LyrA-like_dom"/>
</dbReference>
<dbReference type="GO" id="GO:0004175">
    <property type="term" value="F:endopeptidase activity"/>
    <property type="evidence" value="ECO:0007669"/>
    <property type="project" value="UniProtKB-ARBA"/>
</dbReference>
<sequence length="109" mass="13115">MFTAKKYFVFIISFLGGVIYFTFKLGFFADDFIFNINKFYYYIVIVPILEEWIFRGNIQRILKDKLEKKPIGTELYLLIPRIVLSLYRISLLLCCLHLCTLFIHQFHML</sequence>
<dbReference type="HOGENOM" id="CLU_2179960_0_0_0"/>
<keyword evidence="1" id="KW-0812">Transmembrane</keyword>
<keyword evidence="1" id="KW-0472">Membrane</keyword>
<evidence type="ECO:0000259" key="2">
    <source>
        <dbReference type="Pfam" id="PF02517"/>
    </source>
</evidence>
<dbReference type="Pfam" id="PF02517">
    <property type="entry name" value="Rce1-like"/>
    <property type="match status" value="1"/>
</dbReference>
<gene>
    <name evidence="3" type="ordered locus">Flexsi_0838</name>
</gene>
<keyword evidence="4" id="KW-1185">Reference proteome</keyword>
<dbReference type="AlphaFoldDB" id="F8E4T2"/>
<evidence type="ECO:0000313" key="3">
    <source>
        <dbReference type="EMBL" id="AEI14502.1"/>
    </source>
</evidence>
<accession>F8E4T2</accession>
<evidence type="ECO:0000256" key="1">
    <source>
        <dbReference type="SAM" id="Phobius"/>
    </source>
</evidence>
<keyword evidence="1" id="KW-1133">Transmembrane helix</keyword>
<dbReference type="KEGG" id="fsi:Flexsi_0838"/>
<reference evidence="3 4" key="1">
    <citation type="journal article" date="2011" name="Stand. Genomic Sci.">
        <title>Genome sequence of the moderately thermophilic halophile Flexistipes sinusarabici strain (MAS10).</title>
        <authorList>
            <person name="Lapidus A."/>
            <person name="Chertkov O."/>
            <person name="Nolan M."/>
            <person name="Lucas S."/>
            <person name="Hammon N."/>
            <person name="Deshpande S."/>
            <person name="Cheng J.F."/>
            <person name="Tapia R."/>
            <person name="Han C."/>
            <person name="Goodwin L."/>
            <person name="Pitluck S."/>
            <person name="Liolios K."/>
            <person name="Pagani I."/>
            <person name="Ivanova N."/>
            <person name="Huntemann M."/>
            <person name="Mavromatis K."/>
            <person name="Mikhailova N."/>
            <person name="Pati A."/>
            <person name="Chen A."/>
            <person name="Palaniappan K."/>
            <person name="Land M."/>
            <person name="Hauser L."/>
            <person name="Brambilla E.M."/>
            <person name="Rohde M."/>
            <person name="Abt B."/>
            <person name="Spring S."/>
            <person name="Goker M."/>
            <person name="Bristow J."/>
            <person name="Eisen J.A."/>
            <person name="Markowitz V."/>
            <person name="Hugenholtz P."/>
            <person name="Kyrpides N.C."/>
            <person name="Klenk H.P."/>
            <person name="Woyke T."/>
        </authorList>
    </citation>
    <scope>NUCLEOTIDE SEQUENCE [LARGE SCALE GENOMIC DNA]</scope>
    <source>
        <strain evidence="4">DSM 4947 / MAS 10</strain>
    </source>
</reference>
<dbReference type="EMBL" id="CP002858">
    <property type="protein sequence ID" value="AEI14502.1"/>
    <property type="molecule type" value="Genomic_DNA"/>
</dbReference>
<evidence type="ECO:0000313" key="4">
    <source>
        <dbReference type="Proteomes" id="UP000006621"/>
    </source>
</evidence>
<protein>
    <recommendedName>
        <fullName evidence="2">CAAX prenyl protease 2/Lysostaphin resistance protein A-like domain-containing protein</fullName>
    </recommendedName>
</protein>
<dbReference type="GO" id="GO:0080120">
    <property type="term" value="P:CAAX-box protein maturation"/>
    <property type="evidence" value="ECO:0007669"/>
    <property type="project" value="UniProtKB-ARBA"/>
</dbReference>
<name>F8E4T2_FLESM</name>
<proteinExistence type="predicted"/>
<feature type="transmembrane region" description="Helical" evidence="1">
    <location>
        <begin position="7"/>
        <end position="27"/>
    </location>
</feature>
<feature type="domain" description="CAAX prenyl protease 2/Lysostaphin resistance protein A-like" evidence="2">
    <location>
        <begin position="39"/>
        <end position="90"/>
    </location>
</feature>
<dbReference type="RefSeq" id="WP_013885995.1">
    <property type="nucleotide sequence ID" value="NC_015672.1"/>
</dbReference>
<reference evidence="4" key="2">
    <citation type="submission" date="2011-06" db="EMBL/GenBank/DDBJ databases">
        <title>The complete genome of Flexistipes sinusarabici DSM 4947.</title>
        <authorList>
            <person name="Lucas S."/>
            <person name="Han J."/>
            <person name="Lapidus A."/>
            <person name="Bruce D."/>
            <person name="Goodwin L."/>
            <person name="Pitluck S."/>
            <person name="Peters L."/>
            <person name="Kyrpides N."/>
            <person name="Mavromatis K."/>
            <person name="Ivanova N."/>
            <person name="Mikhailova N."/>
            <person name="Chertkov O."/>
            <person name="Detter J.C."/>
            <person name="Tapia R."/>
            <person name="Han C."/>
            <person name="Land M."/>
            <person name="Hauser L."/>
            <person name="Markowitz V."/>
            <person name="Cheng J.-F."/>
            <person name="Hugenholtz P."/>
            <person name="Woyke T."/>
            <person name="Wu D."/>
            <person name="Spring S."/>
            <person name="Schroeder M."/>
            <person name="Brambilla E."/>
            <person name="Klenk H.-P."/>
            <person name="Eisen J.A."/>
        </authorList>
    </citation>
    <scope>NUCLEOTIDE SEQUENCE [LARGE SCALE GENOMIC DNA]</scope>
    <source>
        <strain evidence="4">DSM 4947 / MAS 10</strain>
    </source>
</reference>
<organism evidence="3 4">
    <name type="scientific">Flexistipes sinusarabici (strain ATCC 49648 / DSM 4947 / MAS 10)</name>
    <dbReference type="NCBI Taxonomy" id="717231"/>
    <lineage>
        <taxon>Bacteria</taxon>
        <taxon>Pseudomonadati</taxon>
        <taxon>Deferribacterota</taxon>
        <taxon>Deferribacteres</taxon>
        <taxon>Deferribacterales</taxon>
        <taxon>Flexistipitaceae</taxon>
        <taxon>Flexistipes</taxon>
    </lineage>
</organism>
<dbReference type="Proteomes" id="UP000006621">
    <property type="component" value="Chromosome"/>
</dbReference>